<gene>
    <name evidence="1" type="ORF">RIEGSTA812A_PEG_582</name>
</gene>
<accession>A0A484H5B4</accession>
<name>A0A484H5B4_9ZZZZ</name>
<dbReference type="AlphaFoldDB" id="A0A484H5B4"/>
<organism evidence="1">
    <name type="scientific">invertebrate metagenome</name>
    <dbReference type="NCBI Taxonomy" id="1711999"/>
    <lineage>
        <taxon>unclassified sequences</taxon>
        <taxon>metagenomes</taxon>
        <taxon>organismal metagenomes</taxon>
    </lineage>
</organism>
<proteinExistence type="predicted"/>
<reference evidence="1" key="1">
    <citation type="submission" date="2018-10" db="EMBL/GenBank/DDBJ databases">
        <authorList>
            <person name="Gruber-Vodicka H."/>
            <person name="Jaeckle O."/>
        </authorList>
    </citation>
    <scope>NUCLEOTIDE SEQUENCE</scope>
</reference>
<sequence length="62" mass="7235">MIEYTKYTIAYGFPYRKKITINPRREACHVLSQREQCSPIGIARLVALSLYARVITNIISRF</sequence>
<evidence type="ECO:0000313" key="1">
    <source>
        <dbReference type="EMBL" id="VBB69109.1"/>
    </source>
</evidence>
<dbReference type="EMBL" id="LR026963">
    <property type="protein sequence ID" value="VBB69109.1"/>
    <property type="molecule type" value="Genomic_DNA"/>
</dbReference>
<protein>
    <submittedName>
        <fullName evidence="1">Uncharacterized protein</fullName>
    </submittedName>
</protein>